<protein>
    <submittedName>
        <fullName evidence="6">DNA invertase Pin-like site-specific DNA recombinase</fullName>
    </submittedName>
</protein>
<dbReference type="InterPro" id="IPR025827">
    <property type="entry name" value="Zn_ribbon_recom_dom"/>
</dbReference>
<dbReference type="Pfam" id="PF13408">
    <property type="entry name" value="Zn_ribbon_recom"/>
    <property type="match status" value="1"/>
</dbReference>
<dbReference type="EMBL" id="QJJG01000014">
    <property type="protein sequence ID" value="PXW42107.1"/>
    <property type="molecule type" value="Genomic_DNA"/>
</dbReference>
<dbReference type="Pfam" id="PF07508">
    <property type="entry name" value="Recombinase"/>
    <property type="match status" value="1"/>
</dbReference>
<comment type="caution">
    <text evidence="6">The sequence shown here is derived from an EMBL/GenBank/DDBJ whole genome shotgun (WGS) entry which is preliminary data.</text>
</comment>
<evidence type="ECO:0000256" key="2">
    <source>
        <dbReference type="ARBA" id="ARBA00023172"/>
    </source>
</evidence>
<dbReference type="Pfam" id="PF00239">
    <property type="entry name" value="Resolvase"/>
    <property type="match status" value="1"/>
</dbReference>
<dbReference type="InterPro" id="IPR038109">
    <property type="entry name" value="DNA_bind_recomb_sf"/>
</dbReference>
<feature type="coiled-coil region" evidence="3">
    <location>
        <begin position="393"/>
        <end position="420"/>
    </location>
</feature>
<keyword evidence="3" id="KW-0175">Coiled coil</keyword>
<gene>
    <name evidence="6" type="ORF">DET57_11499</name>
</gene>
<evidence type="ECO:0000259" key="5">
    <source>
        <dbReference type="PROSITE" id="PS51737"/>
    </source>
</evidence>
<name>A0A318FG47_KLEOX</name>
<dbReference type="CDD" id="cd00338">
    <property type="entry name" value="Ser_Recombinase"/>
    <property type="match status" value="1"/>
</dbReference>
<dbReference type="Gene3D" id="3.90.1750.20">
    <property type="entry name" value="Putative Large Serine Recombinase, Chain B, Domain 2"/>
    <property type="match status" value="1"/>
</dbReference>
<dbReference type="Gene3D" id="3.40.50.1390">
    <property type="entry name" value="Resolvase, N-terminal catalytic domain"/>
    <property type="match status" value="1"/>
</dbReference>
<evidence type="ECO:0000256" key="3">
    <source>
        <dbReference type="SAM" id="Coils"/>
    </source>
</evidence>
<reference evidence="6 7" key="1">
    <citation type="submission" date="2018-05" db="EMBL/GenBank/DDBJ databases">
        <title>Freshwater and sediment microbial communities from various areas in North America, analyzing microbe dynamics in response to fracking.</title>
        <authorList>
            <person name="Lamendella R."/>
        </authorList>
    </citation>
    <scope>NUCLEOTIDE SEQUENCE [LARGE SCALE GENOMIC DNA]</scope>
    <source>
        <strain evidence="6 7">67</strain>
    </source>
</reference>
<dbReference type="SUPFAM" id="SSF53041">
    <property type="entry name" value="Resolvase-like"/>
    <property type="match status" value="1"/>
</dbReference>
<evidence type="ECO:0000259" key="4">
    <source>
        <dbReference type="PROSITE" id="PS51736"/>
    </source>
</evidence>
<dbReference type="GO" id="GO:0000150">
    <property type="term" value="F:DNA strand exchange activity"/>
    <property type="evidence" value="ECO:0007669"/>
    <property type="project" value="InterPro"/>
</dbReference>
<dbReference type="SMART" id="SM00857">
    <property type="entry name" value="Resolvase"/>
    <property type="match status" value="1"/>
</dbReference>
<dbReference type="RefSeq" id="WP_110275762.1">
    <property type="nucleotide sequence ID" value="NZ_QJJG01000014.1"/>
</dbReference>
<feature type="domain" description="Resolvase/invertase-type recombinase catalytic" evidence="4">
    <location>
        <begin position="3"/>
        <end position="162"/>
    </location>
</feature>
<dbReference type="GO" id="GO:0003677">
    <property type="term" value="F:DNA binding"/>
    <property type="evidence" value="ECO:0007669"/>
    <property type="project" value="UniProtKB-KW"/>
</dbReference>
<dbReference type="InterPro" id="IPR011109">
    <property type="entry name" value="DNA_bind_recombinase_dom"/>
</dbReference>
<keyword evidence="1" id="KW-0238">DNA-binding</keyword>
<feature type="domain" description="Recombinase" evidence="5">
    <location>
        <begin position="173"/>
        <end position="283"/>
    </location>
</feature>
<evidence type="ECO:0000256" key="1">
    <source>
        <dbReference type="ARBA" id="ARBA00023125"/>
    </source>
</evidence>
<dbReference type="InterPro" id="IPR036162">
    <property type="entry name" value="Resolvase-like_N_sf"/>
</dbReference>
<dbReference type="PROSITE" id="PS51737">
    <property type="entry name" value="RECOMBINASE_DNA_BIND"/>
    <property type="match status" value="1"/>
</dbReference>
<keyword evidence="2" id="KW-0233">DNA recombination</keyword>
<dbReference type="InterPro" id="IPR006119">
    <property type="entry name" value="Resolv_N"/>
</dbReference>
<organism evidence="6 7">
    <name type="scientific">Klebsiella oxytoca</name>
    <dbReference type="NCBI Taxonomy" id="571"/>
    <lineage>
        <taxon>Bacteria</taxon>
        <taxon>Pseudomonadati</taxon>
        <taxon>Pseudomonadota</taxon>
        <taxon>Gammaproteobacteria</taxon>
        <taxon>Enterobacterales</taxon>
        <taxon>Enterobacteriaceae</taxon>
        <taxon>Klebsiella/Raoultella group</taxon>
        <taxon>Klebsiella</taxon>
    </lineage>
</organism>
<sequence length="523" mass="58896">MRQVITYLRFSSKPQERGDSIRRQKGLFERWLKDNPDAKVVDEFSDEGASAYHGHHLKGDFGRMLQNIQDGKYLSGQTVLLVESETRLNRQKARNTENLVDLITGKGVDVICLESGKIYTSTNIDDLDTSIQLKIAAHIAHQQSKEKSIKVSAAWEHRAQLALEGKQQLTKNVPGWIDPDTRKLNEHSSTVVTIFDLLLSGESLHNIARYLQAHNIKSFSRREKANGFSVHSVRTILRSESTVGTLAASKRNDRPAIHNYYEPAIDIATFNKAQEILSKNRVGRAPASDNPITINLFKGIIRCQCGASVHPTGVKATYQGVYRCNNVPDGRCNVPTIKRKPFDKWMLDNIVGFLERSDGNNTDKRKAEIEYQISLVTSKLKKAATLLLELDDVTELKEQVKELNIQRSNMQSELDGLNQRETLSDKPLHHLSEIDLTTKAGRVEAQLILSKFVQSIELQREMIIITLRNGTVIGKSRDLSPVLSQDLMKQVVSSPSPKDIDMFSVITSDEEFRKSGKQVTKRS</sequence>
<proteinExistence type="predicted"/>
<dbReference type="InterPro" id="IPR050639">
    <property type="entry name" value="SSR_resolvase"/>
</dbReference>
<dbReference type="PROSITE" id="PS51736">
    <property type="entry name" value="RECOMBINASES_3"/>
    <property type="match status" value="1"/>
</dbReference>
<accession>A0A318FG47</accession>
<dbReference type="AlphaFoldDB" id="A0A318FG47"/>
<dbReference type="PANTHER" id="PTHR30461:SF2">
    <property type="entry name" value="SERINE RECOMBINASE PINE-RELATED"/>
    <property type="match status" value="1"/>
</dbReference>
<evidence type="ECO:0000313" key="7">
    <source>
        <dbReference type="Proteomes" id="UP000247485"/>
    </source>
</evidence>
<dbReference type="Proteomes" id="UP000247485">
    <property type="component" value="Unassembled WGS sequence"/>
</dbReference>
<evidence type="ECO:0000313" key="6">
    <source>
        <dbReference type="EMBL" id="PXW42107.1"/>
    </source>
</evidence>
<dbReference type="PANTHER" id="PTHR30461">
    <property type="entry name" value="DNA-INVERTASE FROM LAMBDOID PROPHAGE"/>
    <property type="match status" value="1"/>
</dbReference>